<dbReference type="RefSeq" id="WP_155514858.1">
    <property type="nucleotide sequence ID" value="NZ_CVRQ01000017.1"/>
</dbReference>
<organism evidence="1 3">
    <name type="scientific">Agathobacter rectalis</name>
    <dbReference type="NCBI Taxonomy" id="39491"/>
    <lineage>
        <taxon>Bacteria</taxon>
        <taxon>Bacillati</taxon>
        <taxon>Bacillota</taxon>
        <taxon>Clostridia</taxon>
        <taxon>Lachnospirales</taxon>
        <taxon>Lachnospiraceae</taxon>
        <taxon>Agathobacter</taxon>
    </lineage>
</organism>
<name>A0A0M6WHY8_9FIRM</name>
<reference evidence="3" key="2">
    <citation type="submission" date="2015-05" db="EMBL/GenBank/DDBJ databases">
        <authorList>
            <consortium name="Pathogen Informatics"/>
        </authorList>
    </citation>
    <scope>NUCLEOTIDE SEQUENCE [LARGE SCALE GENOMIC DNA]</scope>
    <source>
        <strain evidence="3">T1-815</strain>
    </source>
</reference>
<keyword evidence="3" id="KW-1185">Reference proteome</keyword>
<evidence type="ECO:0000313" key="1">
    <source>
        <dbReference type="EMBL" id="CRL36236.1"/>
    </source>
</evidence>
<sequence length="56" mass="6938">MKKDSVKKETWKEWEQTCEKLKKYETTLKRVVLTTDKKLLYQAEYNRKMRAAQRQQ</sequence>
<evidence type="ECO:0000313" key="2">
    <source>
        <dbReference type="EMBL" id="CRL42584.1"/>
    </source>
</evidence>
<protein>
    <submittedName>
        <fullName evidence="1">Uncharacterized protein</fullName>
    </submittedName>
</protein>
<dbReference type="EMBL" id="CVRQ01000079">
    <property type="protein sequence ID" value="CRL42584.1"/>
    <property type="molecule type" value="Genomic_DNA"/>
</dbReference>
<gene>
    <name evidence="1" type="ORF">T1815_12771</name>
    <name evidence="2" type="ORF">T1815_28591</name>
</gene>
<evidence type="ECO:0000313" key="3">
    <source>
        <dbReference type="Proteomes" id="UP000049472"/>
    </source>
</evidence>
<dbReference type="EMBL" id="CVRQ01000017">
    <property type="protein sequence ID" value="CRL36236.1"/>
    <property type="molecule type" value="Genomic_DNA"/>
</dbReference>
<dbReference type="Proteomes" id="UP000049472">
    <property type="component" value="Unassembled WGS sequence"/>
</dbReference>
<reference evidence="1" key="1">
    <citation type="submission" date="2015-05" db="EMBL/GenBank/DDBJ databases">
        <authorList>
            <person name="Wang D.B."/>
            <person name="Wang M."/>
        </authorList>
    </citation>
    <scope>NUCLEOTIDE SEQUENCE [LARGE SCALE GENOMIC DNA]</scope>
    <source>
        <strain evidence="1">T1-815</strain>
    </source>
</reference>
<dbReference type="AlphaFoldDB" id="A0A0M6WHY8"/>
<accession>A0A0M6WHY8</accession>
<proteinExistence type="predicted"/>